<evidence type="ECO:0000313" key="9">
    <source>
        <dbReference type="EMBL" id="KTD58298.1"/>
    </source>
</evidence>
<comment type="subcellular location">
    <subcellularLocation>
        <location evidence="1">Membrane</location>
        <topology evidence="1">Multi-pass membrane protein</topology>
    </subcellularLocation>
</comment>
<dbReference type="RefSeq" id="WP_065236245.1">
    <property type="nucleotide sequence ID" value="NZ_CAAAJE010000002.1"/>
</dbReference>
<dbReference type="InterPro" id="IPR001173">
    <property type="entry name" value="Glyco_trans_2-like"/>
</dbReference>
<dbReference type="GO" id="GO:0005886">
    <property type="term" value="C:plasma membrane"/>
    <property type="evidence" value="ECO:0007669"/>
    <property type="project" value="TreeGrafter"/>
</dbReference>
<proteinExistence type="predicted"/>
<evidence type="ECO:0000256" key="7">
    <source>
        <dbReference type="SAM" id="Phobius"/>
    </source>
</evidence>
<evidence type="ECO:0000256" key="1">
    <source>
        <dbReference type="ARBA" id="ARBA00004141"/>
    </source>
</evidence>
<protein>
    <submittedName>
        <fullName evidence="9">Glycosyltransferase, group 2 family protein (Glycan biosynthesis)</fullName>
    </submittedName>
</protein>
<dbReference type="STRING" id="28087.Lsai_0905"/>
<evidence type="ECO:0000256" key="4">
    <source>
        <dbReference type="ARBA" id="ARBA00022692"/>
    </source>
</evidence>
<evidence type="ECO:0000256" key="6">
    <source>
        <dbReference type="ARBA" id="ARBA00023136"/>
    </source>
</evidence>
<dbReference type="CDD" id="cd04187">
    <property type="entry name" value="DPM1_like_bac"/>
    <property type="match status" value="1"/>
</dbReference>
<dbReference type="PATRIC" id="fig|28087.4.peg.966"/>
<dbReference type="InterPro" id="IPR050256">
    <property type="entry name" value="Glycosyltransferase_2"/>
</dbReference>
<dbReference type="Pfam" id="PF00535">
    <property type="entry name" value="Glycos_transf_2"/>
    <property type="match status" value="1"/>
</dbReference>
<dbReference type="SUPFAM" id="SSF53448">
    <property type="entry name" value="Nucleotide-diphospho-sugar transferases"/>
    <property type="match status" value="1"/>
</dbReference>
<gene>
    <name evidence="9" type="ORF">Lsai_0905</name>
</gene>
<name>A0A0W0YN28_9GAMM</name>
<dbReference type="Gene3D" id="3.90.550.10">
    <property type="entry name" value="Spore Coat Polysaccharide Biosynthesis Protein SpsA, Chain A"/>
    <property type="match status" value="1"/>
</dbReference>
<dbReference type="PANTHER" id="PTHR48090">
    <property type="entry name" value="UNDECAPRENYL-PHOSPHATE 4-DEOXY-4-FORMAMIDO-L-ARABINOSE TRANSFERASE-RELATED"/>
    <property type="match status" value="1"/>
</dbReference>
<dbReference type="AlphaFoldDB" id="A0A0W0YN28"/>
<evidence type="ECO:0000256" key="3">
    <source>
        <dbReference type="ARBA" id="ARBA00022679"/>
    </source>
</evidence>
<evidence type="ECO:0000256" key="5">
    <source>
        <dbReference type="ARBA" id="ARBA00022989"/>
    </source>
</evidence>
<dbReference type="InterPro" id="IPR029044">
    <property type="entry name" value="Nucleotide-diphossugar_trans"/>
</dbReference>
<organism evidence="9 10">
    <name type="scientific">Legionella sainthelensi</name>
    <dbReference type="NCBI Taxonomy" id="28087"/>
    <lineage>
        <taxon>Bacteria</taxon>
        <taxon>Pseudomonadati</taxon>
        <taxon>Pseudomonadota</taxon>
        <taxon>Gammaproteobacteria</taxon>
        <taxon>Legionellales</taxon>
        <taxon>Legionellaceae</taxon>
        <taxon>Legionella</taxon>
    </lineage>
</organism>
<comment type="caution">
    <text evidence="9">The sequence shown here is derived from an EMBL/GenBank/DDBJ whole genome shotgun (WGS) entry which is preliminary data.</text>
</comment>
<dbReference type="EMBL" id="LNYV01000013">
    <property type="protein sequence ID" value="KTD58298.1"/>
    <property type="molecule type" value="Genomic_DNA"/>
</dbReference>
<keyword evidence="6 7" id="KW-0472">Membrane</keyword>
<dbReference type="GO" id="GO:0016757">
    <property type="term" value="F:glycosyltransferase activity"/>
    <property type="evidence" value="ECO:0007669"/>
    <property type="project" value="UniProtKB-KW"/>
</dbReference>
<accession>A0A0W0YN28</accession>
<evidence type="ECO:0000259" key="8">
    <source>
        <dbReference type="Pfam" id="PF00535"/>
    </source>
</evidence>
<feature type="domain" description="Glycosyltransferase 2-like" evidence="8">
    <location>
        <begin position="4"/>
        <end position="166"/>
    </location>
</feature>
<keyword evidence="5 7" id="KW-1133">Transmembrane helix</keyword>
<evidence type="ECO:0000313" key="10">
    <source>
        <dbReference type="Proteomes" id="UP000054621"/>
    </source>
</evidence>
<keyword evidence="3 9" id="KW-0808">Transferase</keyword>
<evidence type="ECO:0000256" key="2">
    <source>
        <dbReference type="ARBA" id="ARBA00022676"/>
    </source>
</evidence>
<dbReference type="eggNOG" id="COG1216">
    <property type="taxonomic scope" value="Bacteria"/>
</dbReference>
<reference evidence="9 10" key="1">
    <citation type="submission" date="2015-11" db="EMBL/GenBank/DDBJ databases">
        <title>Genomic analysis of 38 Legionella species identifies large and diverse effector repertoires.</title>
        <authorList>
            <person name="Burstein D."/>
            <person name="Amaro F."/>
            <person name="Zusman T."/>
            <person name="Lifshitz Z."/>
            <person name="Cohen O."/>
            <person name="Gilbert J.A."/>
            <person name="Pupko T."/>
            <person name="Shuman H.A."/>
            <person name="Segal G."/>
        </authorList>
    </citation>
    <scope>NUCLEOTIDE SEQUENCE [LARGE SCALE GENOMIC DNA]</scope>
    <source>
        <strain evidence="9 10">Mt.St.Helens-4</strain>
    </source>
</reference>
<feature type="transmembrane region" description="Helical" evidence="7">
    <location>
        <begin position="228"/>
        <end position="248"/>
    </location>
</feature>
<dbReference type="OrthoDB" id="9811884at2"/>
<sequence length="331" mass="38281">MKLSIVATLYKSEKYIIEFCQRLSLVAEQLVGNSYEIVLVNDGSPDDSLETAIKQMDQNPQIIVVDLSRNFGHHKAMMTGLAHARGEHIFLIDSDLEEKPEWLLSFAKQMKEECCDVVYGVQEVRKGGVFERWSGALFYRFLRFLSSEPLPTNITVARLMTRRYVNALLLHKEREIYIAGLWYLTGFEQHPQTVKKESSSETTYTLRRKVSLFVNSVTSFSNLPLVSIFYFGLLIMFFACSYIGWLIINKFLFHNILEGWTSVMASIWLLGGLIISFIGIVGIYLSKIFLEIKRRPYTIIRHIYQKIDHTTDGHLKKTNPRIMEPLNNEMD</sequence>
<keyword evidence="2" id="KW-0328">Glycosyltransferase</keyword>
<keyword evidence="4 7" id="KW-0812">Transmembrane</keyword>
<dbReference type="Proteomes" id="UP000054621">
    <property type="component" value="Unassembled WGS sequence"/>
</dbReference>
<feature type="transmembrane region" description="Helical" evidence="7">
    <location>
        <begin position="260"/>
        <end position="285"/>
    </location>
</feature>
<dbReference type="PANTHER" id="PTHR48090:SF1">
    <property type="entry name" value="PROPHAGE BACTOPRENOL GLUCOSYL TRANSFERASE HOMOLOG"/>
    <property type="match status" value="1"/>
</dbReference>